<protein>
    <submittedName>
        <fullName evidence="2">Uncharacterized protein</fullName>
    </submittedName>
</protein>
<evidence type="ECO:0000256" key="1">
    <source>
        <dbReference type="SAM" id="MobiDB-lite"/>
    </source>
</evidence>
<dbReference type="Proteomes" id="UP000607559">
    <property type="component" value="Unassembled WGS sequence"/>
</dbReference>
<reference evidence="2" key="2">
    <citation type="submission" date="2020-09" db="EMBL/GenBank/DDBJ databases">
        <authorList>
            <person name="Sun Q."/>
            <person name="Zhou Y."/>
        </authorList>
    </citation>
    <scope>NUCLEOTIDE SEQUENCE</scope>
    <source>
        <strain evidence="2">CGMCC 1.15448</strain>
    </source>
</reference>
<name>A0A8J2XU63_9BACT</name>
<gene>
    <name evidence="2" type="ORF">GCM10011511_53960</name>
</gene>
<reference evidence="2" key="1">
    <citation type="journal article" date="2014" name="Int. J. Syst. Evol. Microbiol.">
        <title>Complete genome sequence of Corynebacterium casei LMG S-19264T (=DSM 44701T), isolated from a smear-ripened cheese.</title>
        <authorList>
            <consortium name="US DOE Joint Genome Institute (JGI-PGF)"/>
            <person name="Walter F."/>
            <person name="Albersmeier A."/>
            <person name="Kalinowski J."/>
            <person name="Ruckert C."/>
        </authorList>
    </citation>
    <scope>NUCLEOTIDE SEQUENCE</scope>
    <source>
        <strain evidence="2">CGMCC 1.15448</strain>
    </source>
</reference>
<sequence>MKKKKSSPKKKPPAKKKTLARKKAPAKKVAPKKKSPAKKSPVKKKAAPPKAAPPVATAPPSPIAMSRAIPASGCQCSQGQDGSWYRWVPLAGGRKRIPPAYDTQEECEANCG</sequence>
<organism evidence="2 3">
    <name type="scientific">Puia dinghuensis</name>
    <dbReference type="NCBI Taxonomy" id="1792502"/>
    <lineage>
        <taxon>Bacteria</taxon>
        <taxon>Pseudomonadati</taxon>
        <taxon>Bacteroidota</taxon>
        <taxon>Chitinophagia</taxon>
        <taxon>Chitinophagales</taxon>
        <taxon>Chitinophagaceae</taxon>
        <taxon>Puia</taxon>
    </lineage>
</organism>
<feature type="compositionally biased region" description="Pro residues" evidence="1">
    <location>
        <begin position="50"/>
        <end position="62"/>
    </location>
</feature>
<keyword evidence="3" id="KW-1185">Reference proteome</keyword>
<evidence type="ECO:0000313" key="3">
    <source>
        <dbReference type="Proteomes" id="UP000607559"/>
    </source>
</evidence>
<dbReference type="AlphaFoldDB" id="A0A8J2XU63"/>
<feature type="compositionally biased region" description="Basic residues" evidence="1">
    <location>
        <begin position="1"/>
        <end position="47"/>
    </location>
</feature>
<evidence type="ECO:0000313" key="2">
    <source>
        <dbReference type="EMBL" id="GGB23266.1"/>
    </source>
</evidence>
<comment type="caution">
    <text evidence="2">The sequence shown here is derived from an EMBL/GenBank/DDBJ whole genome shotgun (WGS) entry which is preliminary data.</text>
</comment>
<accession>A0A8J2XU63</accession>
<dbReference type="EMBL" id="BMJC01000007">
    <property type="protein sequence ID" value="GGB23266.1"/>
    <property type="molecule type" value="Genomic_DNA"/>
</dbReference>
<feature type="region of interest" description="Disordered" evidence="1">
    <location>
        <begin position="1"/>
        <end position="64"/>
    </location>
</feature>
<proteinExistence type="predicted"/>